<dbReference type="AlphaFoldDB" id="A0A162S749"/>
<proteinExistence type="predicted"/>
<comment type="caution">
    <text evidence="3">The sequence shown here is derived from an EMBL/GenBank/DDBJ whole genome shotgun (WGS) entry which is preliminary data.</text>
</comment>
<keyword evidence="3" id="KW-0548">Nucleotidyltransferase</keyword>
<evidence type="ECO:0000256" key="1">
    <source>
        <dbReference type="SAM" id="Coils"/>
    </source>
</evidence>
<sequence length="392" mass="45477">MPKWHLTGKAPGRRLKPHLIQVYTSLFLEEIAEKDKGEDYKVSLEERYNQLKKEYETYQKLAEDTIQKQSMKIIELDKKLDMVSLIVEISEYINRCLGSSEIDYLINDIMIGILGVTYSSVYLMENRKLKLKASNLNNADHHYIVDEFNKGRIYKLNNSILNSYSNMCKDDRIQIHSSVYMPIYMKDRVLGLIVVEHNIYEYLSDSHVKLLTALTNQIAICLENNRLYNQIKESSQKDGLTGLFNRTYFFYTVNKIIEDEDSSFGIVMIDIDDFKICNDTKGHQCGDAVIRKISKVIKANLREEDICGRYGGEEIIVYMYGVKNIIDIYNRMESIRKIIAETVTCHKNIEFKATVSMGIAIKEEGESLEQIIRRADINLYKAKALGKNRVIY</sequence>
<keyword evidence="1" id="KW-0175">Coiled coil</keyword>
<dbReference type="EC" id="2.7.7.65" evidence="3"/>
<dbReference type="EMBL" id="LWAE01000004">
    <property type="protein sequence ID" value="KZL90863.1"/>
    <property type="molecule type" value="Genomic_DNA"/>
</dbReference>
<dbReference type="SUPFAM" id="SSF55073">
    <property type="entry name" value="Nucleotide cyclase"/>
    <property type="match status" value="1"/>
</dbReference>
<dbReference type="SMART" id="SM00267">
    <property type="entry name" value="GGDEF"/>
    <property type="match status" value="1"/>
</dbReference>
<evidence type="ECO:0000313" key="4">
    <source>
        <dbReference type="Proteomes" id="UP000076603"/>
    </source>
</evidence>
<dbReference type="PATRIC" id="fig|1121326.3.peg.3818"/>
<keyword evidence="3" id="KW-0808">Transferase</keyword>
<dbReference type="Pfam" id="PF00990">
    <property type="entry name" value="GGDEF"/>
    <property type="match status" value="1"/>
</dbReference>
<feature type="domain" description="GGDEF" evidence="2">
    <location>
        <begin position="262"/>
        <end position="392"/>
    </location>
</feature>
<feature type="coiled-coil region" evidence="1">
    <location>
        <begin position="34"/>
        <end position="68"/>
    </location>
</feature>
<gene>
    <name evidence="3" type="primary">ydaM</name>
    <name evidence="3" type="ORF">CLMAG_37740</name>
</gene>
<name>A0A162S749_9CLOT</name>
<dbReference type="Proteomes" id="UP000076603">
    <property type="component" value="Unassembled WGS sequence"/>
</dbReference>
<evidence type="ECO:0000313" key="3">
    <source>
        <dbReference type="EMBL" id="KZL90863.1"/>
    </source>
</evidence>
<reference evidence="3 4" key="1">
    <citation type="submission" date="2016-04" db="EMBL/GenBank/DDBJ databases">
        <title>Genome sequence of Clostridium magnum DSM 2767.</title>
        <authorList>
            <person name="Poehlein A."/>
            <person name="Uhlig R."/>
            <person name="Fischer R."/>
            <person name="Bahl H."/>
            <person name="Daniel R."/>
        </authorList>
    </citation>
    <scope>NUCLEOTIDE SEQUENCE [LARGE SCALE GENOMIC DNA]</scope>
    <source>
        <strain evidence="3 4">DSM 2767</strain>
    </source>
</reference>
<protein>
    <submittedName>
        <fullName evidence="3">Putative diguanylate cyclase YdaM</fullName>
        <ecNumber evidence="3">2.7.7.65</ecNumber>
    </submittedName>
</protein>
<dbReference type="PANTHER" id="PTHR45138">
    <property type="entry name" value="REGULATORY COMPONENTS OF SENSORY TRANSDUCTION SYSTEM"/>
    <property type="match status" value="1"/>
</dbReference>
<dbReference type="Gene3D" id="3.30.70.270">
    <property type="match status" value="1"/>
</dbReference>
<dbReference type="InterPro" id="IPR050469">
    <property type="entry name" value="Diguanylate_Cyclase"/>
</dbReference>
<dbReference type="RefSeq" id="WP_082831990.1">
    <property type="nucleotide sequence ID" value="NZ_FQXL01000013.1"/>
</dbReference>
<dbReference type="PROSITE" id="PS50887">
    <property type="entry name" value="GGDEF"/>
    <property type="match status" value="1"/>
</dbReference>
<dbReference type="GO" id="GO:0052621">
    <property type="term" value="F:diguanylate cyclase activity"/>
    <property type="evidence" value="ECO:0007669"/>
    <property type="project" value="UniProtKB-EC"/>
</dbReference>
<dbReference type="OrthoDB" id="9805474at2"/>
<dbReference type="CDD" id="cd01949">
    <property type="entry name" value="GGDEF"/>
    <property type="match status" value="1"/>
</dbReference>
<dbReference type="InterPro" id="IPR029787">
    <property type="entry name" value="Nucleotide_cyclase"/>
</dbReference>
<dbReference type="InterPro" id="IPR000160">
    <property type="entry name" value="GGDEF_dom"/>
</dbReference>
<dbReference type="STRING" id="1121326.CLMAG_37740"/>
<keyword evidence="4" id="KW-1185">Reference proteome</keyword>
<dbReference type="Pfam" id="PF13185">
    <property type="entry name" value="GAF_2"/>
    <property type="match status" value="1"/>
</dbReference>
<dbReference type="SUPFAM" id="SSF55781">
    <property type="entry name" value="GAF domain-like"/>
    <property type="match status" value="1"/>
</dbReference>
<accession>A0A162S749</accession>
<dbReference type="Gene3D" id="3.30.450.40">
    <property type="match status" value="1"/>
</dbReference>
<dbReference type="PANTHER" id="PTHR45138:SF9">
    <property type="entry name" value="DIGUANYLATE CYCLASE DGCM-RELATED"/>
    <property type="match status" value="1"/>
</dbReference>
<dbReference type="NCBIfam" id="TIGR00254">
    <property type="entry name" value="GGDEF"/>
    <property type="match status" value="1"/>
</dbReference>
<dbReference type="InterPro" id="IPR029016">
    <property type="entry name" value="GAF-like_dom_sf"/>
</dbReference>
<evidence type="ECO:0000259" key="2">
    <source>
        <dbReference type="PROSITE" id="PS50887"/>
    </source>
</evidence>
<dbReference type="InterPro" id="IPR003018">
    <property type="entry name" value="GAF"/>
</dbReference>
<dbReference type="InterPro" id="IPR043128">
    <property type="entry name" value="Rev_trsase/Diguanyl_cyclase"/>
</dbReference>
<organism evidence="3 4">
    <name type="scientific">Clostridium magnum DSM 2767</name>
    <dbReference type="NCBI Taxonomy" id="1121326"/>
    <lineage>
        <taxon>Bacteria</taxon>
        <taxon>Bacillati</taxon>
        <taxon>Bacillota</taxon>
        <taxon>Clostridia</taxon>
        <taxon>Eubacteriales</taxon>
        <taxon>Clostridiaceae</taxon>
        <taxon>Clostridium</taxon>
    </lineage>
</organism>